<dbReference type="eggNOG" id="COG0073">
    <property type="taxonomic scope" value="Bacteria"/>
</dbReference>
<comment type="subunit">
    <text evidence="3 15">Homodimer.</text>
</comment>
<proteinExistence type="inferred from homology"/>
<keyword evidence="5 15" id="KW-0820">tRNA-binding</keyword>
<gene>
    <name evidence="15" type="primary">metG</name>
    <name evidence="17" type="ordered locus">Toce_0028</name>
</gene>
<dbReference type="SUPFAM" id="SSF52374">
    <property type="entry name" value="Nucleotidylyl transferase"/>
    <property type="match status" value="1"/>
</dbReference>
<evidence type="ECO:0000313" key="18">
    <source>
        <dbReference type="Proteomes" id="UP000000272"/>
    </source>
</evidence>
<feature type="binding site" evidence="15">
    <location>
        <position position="148"/>
    </location>
    <ligand>
        <name>Zn(2+)</name>
        <dbReference type="ChEBI" id="CHEBI:29105"/>
    </ligand>
</feature>
<dbReference type="PANTHER" id="PTHR43326">
    <property type="entry name" value="METHIONYL-TRNA SYNTHETASE"/>
    <property type="match status" value="1"/>
</dbReference>
<dbReference type="Pfam" id="PF19303">
    <property type="entry name" value="Anticodon_3"/>
    <property type="match status" value="1"/>
</dbReference>
<dbReference type="Pfam" id="PF01406">
    <property type="entry name" value="tRNA-synt_1e"/>
    <property type="match status" value="1"/>
</dbReference>
<comment type="caution">
    <text evidence="15">Lacks conserved residue(s) required for the propagation of feature annotation.</text>
</comment>
<evidence type="ECO:0000256" key="6">
    <source>
        <dbReference type="ARBA" id="ARBA00022598"/>
    </source>
</evidence>
<feature type="binding site" evidence="15">
    <location>
        <position position="145"/>
    </location>
    <ligand>
        <name>Zn(2+)</name>
        <dbReference type="ChEBI" id="CHEBI:29105"/>
    </ligand>
</feature>
<keyword evidence="4 15" id="KW-0963">Cytoplasm</keyword>
<dbReference type="Gene3D" id="2.170.220.10">
    <property type="match status" value="1"/>
</dbReference>
<keyword evidence="7 15" id="KW-0479">Metal-binding</keyword>
<evidence type="ECO:0000256" key="13">
    <source>
        <dbReference type="ARBA" id="ARBA00023146"/>
    </source>
</evidence>
<sequence length="644" mass="73168">MKDRIFYITTPIYYVNAQPHIGHAYTTIVADFLARWHRLAGYDTFFLTGTDEHGEKIAQAAQKNGEEPQAFVDRVSARFREAWEKLCIEYDDFIRTTDERHKKVVQYVLQKVYDAGDIYYGEYEGLYCVGCERFLTEKELVDGRCPDHGTVPERRREGNYFFRMEKYREWLRDYIQANPDFIRPEGYRNEVLSMLSEPVGDLSISRPRQRVPWGIPLPWDEDHVTYVWFDALLNYVSALGYPDGEKYHRFWTHAWHLVGKDILKPHAVFWPTMLKSAGIPLYRHLNVGGFLLGPDGRKMSKSLGNVVDPFALAEKYGPDVVRYYLLRELPYGQDGAVGEPGLVERYNADLANDLGNLLSRTVTMIEKFYSGYIPAPGLSEGPDHELIALAEGLPDRLENLINGLEITEALKEIWKFIGRANKYIDETAPWTLAKDPAKKERLATVIYNLAEALRIISVHISPVMPNTSGEIRRQLGIADEGLFTWESVRKWGRLPAGLKIGGKRIIFPRIENKSASGKEAKAVEQKDTAVNRDESREGLITIDDFAKIDLRVAVVLEAERIEGADKLLKLKVKIGEEERQIVAGIAKHYTPEELVGKKIVVVANLKPAKLRGVESQGMLLAASTKDKLTLVTVENDIEPGAKVK</sequence>
<dbReference type="InterPro" id="IPR015413">
    <property type="entry name" value="Methionyl/Leucyl_tRNA_Synth"/>
</dbReference>
<comment type="similarity">
    <text evidence="15">Belongs to the class-I aminoacyl-tRNA synthetase family. MetG type 2A subfamily.</text>
</comment>
<keyword evidence="18" id="KW-1185">Reference proteome</keyword>
<keyword evidence="6 15" id="KW-0436">Ligase</keyword>
<dbReference type="InterPro" id="IPR032678">
    <property type="entry name" value="tRNA-synt_1_cat_dom"/>
</dbReference>
<dbReference type="SUPFAM" id="SSF50249">
    <property type="entry name" value="Nucleic acid-binding proteins"/>
    <property type="match status" value="1"/>
</dbReference>
<evidence type="ECO:0000256" key="10">
    <source>
        <dbReference type="ARBA" id="ARBA00022840"/>
    </source>
</evidence>
<evidence type="ECO:0000256" key="14">
    <source>
        <dbReference type="ARBA" id="ARBA00047364"/>
    </source>
</evidence>
<dbReference type="NCBIfam" id="TIGR00399">
    <property type="entry name" value="metG_C_term"/>
    <property type="match status" value="1"/>
</dbReference>
<dbReference type="NCBIfam" id="TIGR00398">
    <property type="entry name" value="metG"/>
    <property type="match status" value="1"/>
</dbReference>
<dbReference type="InterPro" id="IPR041872">
    <property type="entry name" value="Anticodon_Met"/>
</dbReference>
<dbReference type="Gene3D" id="1.10.730.10">
    <property type="entry name" value="Isoleucyl-tRNA Synthetase, Domain 1"/>
    <property type="match status" value="1"/>
</dbReference>
<dbReference type="CDD" id="cd00814">
    <property type="entry name" value="MetRS_core"/>
    <property type="match status" value="1"/>
</dbReference>
<evidence type="ECO:0000256" key="3">
    <source>
        <dbReference type="ARBA" id="ARBA00011738"/>
    </source>
</evidence>
<dbReference type="GO" id="GO:0006431">
    <property type="term" value="P:methionyl-tRNA aminoacylation"/>
    <property type="evidence" value="ECO:0007669"/>
    <property type="project" value="UniProtKB-UniRule"/>
</dbReference>
<dbReference type="FunFam" id="2.40.50.140:FF:000042">
    <property type="entry name" value="Methionine--tRNA ligase"/>
    <property type="match status" value="1"/>
</dbReference>
<dbReference type="GO" id="GO:0004825">
    <property type="term" value="F:methionine-tRNA ligase activity"/>
    <property type="evidence" value="ECO:0007669"/>
    <property type="project" value="UniProtKB-UniRule"/>
</dbReference>
<keyword evidence="11 15" id="KW-0694">RNA-binding</keyword>
<evidence type="ECO:0000256" key="8">
    <source>
        <dbReference type="ARBA" id="ARBA00022741"/>
    </source>
</evidence>
<evidence type="ECO:0000256" key="1">
    <source>
        <dbReference type="ARBA" id="ARBA00003314"/>
    </source>
</evidence>
<dbReference type="InterPro" id="IPR002547">
    <property type="entry name" value="tRNA-bd_dom"/>
</dbReference>
<comment type="subcellular location">
    <subcellularLocation>
        <location evidence="2 15">Cytoplasm</location>
    </subcellularLocation>
</comment>
<feature type="binding site" evidence="15">
    <location>
        <position position="128"/>
    </location>
    <ligand>
        <name>Zn(2+)</name>
        <dbReference type="ChEBI" id="CHEBI:29105"/>
    </ligand>
</feature>
<accession>D9RZC7</accession>
<dbReference type="InterPro" id="IPR004495">
    <property type="entry name" value="Met-tRNA-synth_bsu_C"/>
</dbReference>
<evidence type="ECO:0000256" key="7">
    <source>
        <dbReference type="ARBA" id="ARBA00022723"/>
    </source>
</evidence>
<dbReference type="NCBIfam" id="NF008900">
    <property type="entry name" value="PRK12267.1"/>
    <property type="match status" value="1"/>
</dbReference>
<evidence type="ECO:0000256" key="11">
    <source>
        <dbReference type="ARBA" id="ARBA00022884"/>
    </source>
</evidence>
<dbReference type="Gene3D" id="2.40.50.140">
    <property type="entry name" value="Nucleic acid-binding proteins"/>
    <property type="match status" value="1"/>
</dbReference>
<dbReference type="CDD" id="cd07957">
    <property type="entry name" value="Anticodon_Ia_Met"/>
    <property type="match status" value="1"/>
</dbReference>
<dbReference type="FunFam" id="2.170.220.10:FF:000003">
    <property type="entry name" value="Methionine--tRNA ligase"/>
    <property type="match status" value="1"/>
</dbReference>
<dbReference type="Pfam" id="PF09334">
    <property type="entry name" value="tRNA-synt_1g"/>
    <property type="match status" value="1"/>
</dbReference>
<dbReference type="EC" id="6.1.1.10" evidence="15"/>
<dbReference type="HAMAP" id="MF_01228">
    <property type="entry name" value="Met_tRNA_synth_type2"/>
    <property type="match status" value="1"/>
</dbReference>
<evidence type="ECO:0000313" key="17">
    <source>
        <dbReference type="EMBL" id="ADL06825.1"/>
    </source>
</evidence>
<dbReference type="InterPro" id="IPR012340">
    <property type="entry name" value="NA-bd_OB-fold"/>
</dbReference>
<dbReference type="GO" id="GO:0005524">
    <property type="term" value="F:ATP binding"/>
    <property type="evidence" value="ECO:0007669"/>
    <property type="project" value="UniProtKB-UniRule"/>
</dbReference>
<dbReference type="FunFam" id="1.10.730.10:FF:000026">
    <property type="entry name" value="Methionine--tRNA ligase"/>
    <property type="match status" value="1"/>
</dbReference>
<dbReference type="Gene3D" id="3.40.50.620">
    <property type="entry name" value="HUPs"/>
    <property type="match status" value="1"/>
</dbReference>
<evidence type="ECO:0000256" key="5">
    <source>
        <dbReference type="ARBA" id="ARBA00022555"/>
    </source>
</evidence>
<evidence type="ECO:0000256" key="2">
    <source>
        <dbReference type="ARBA" id="ARBA00004496"/>
    </source>
</evidence>
<evidence type="ECO:0000256" key="4">
    <source>
        <dbReference type="ARBA" id="ARBA00022490"/>
    </source>
</evidence>
<comment type="cofactor">
    <cofactor evidence="15">
        <name>Zn(2+)</name>
        <dbReference type="ChEBI" id="CHEBI:29105"/>
    </cofactor>
    <text evidence="15">Binds 1 zinc ion per subunit.</text>
</comment>
<evidence type="ECO:0000259" key="16">
    <source>
        <dbReference type="PROSITE" id="PS50886"/>
    </source>
</evidence>
<dbReference type="GO" id="GO:0005737">
    <property type="term" value="C:cytoplasm"/>
    <property type="evidence" value="ECO:0007669"/>
    <property type="project" value="UniProtKB-SubCell"/>
</dbReference>
<comment type="catalytic activity">
    <reaction evidence="14 15">
        <text>tRNA(Met) + L-methionine + ATP = L-methionyl-tRNA(Met) + AMP + diphosphate</text>
        <dbReference type="Rhea" id="RHEA:13481"/>
        <dbReference type="Rhea" id="RHEA-COMP:9667"/>
        <dbReference type="Rhea" id="RHEA-COMP:9698"/>
        <dbReference type="ChEBI" id="CHEBI:30616"/>
        <dbReference type="ChEBI" id="CHEBI:33019"/>
        <dbReference type="ChEBI" id="CHEBI:57844"/>
        <dbReference type="ChEBI" id="CHEBI:78442"/>
        <dbReference type="ChEBI" id="CHEBI:78530"/>
        <dbReference type="ChEBI" id="CHEBI:456215"/>
        <dbReference type="EC" id="6.1.1.10"/>
    </reaction>
</comment>
<dbReference type="Proteomes" id="UP000000272">
    <property type="component" value="Chromosome"/>
</dbReference>
<keyword evidence="13 15" id="KW-0030">Aminoacyl-tRNA synthetase</keyword>
<dbReference type="GO" id="GO:0046872">
    <property type="term" value="F:metal ion binding"/>
    <property type="evidence" value="ECO:0007669"/>
    <property type="project" value="UniProtKB-KW"/>
</dbReference>
<evidence type="ECO:0000256" key="12">
    <source>
        <dbReference type="ARBA" id="ARBA00022917"/>
    </source>
</evidence>
<dbReference type="InterPro" id="IPR009080">
    <property type="entry name" value="tRNAsynth_Ia_anticodon-bd"/>
</dbReference>
<dbReference type="KEGG" id="toc:Toce_0028"/>
<dbReference type="InterPro" id="IPR033911">
    <property type="entry name" value="MetRS_core"/>
</dbReference>
<keyword evidence="8 15" id="KW-0547">Nucleotide-binding</keyword>
<dbReference type="eggNOG" id="COG0143">
    <property type="taxonomic scope" value="Bacteria"/>
</dbReference>
<dbReference type="CDD" id="cd02800">
    <property type="entry name" value="tRNA_bind_EcMetRS_like"/>
    <property type="match status" value="1"/>
</dbReference>
<dbReference type="STRING" id="555079.Toce_0028"/>
<organism evidence="17 18">
    <name type="scientific">Thermosediminibacter oceani (strain ATCC BAA-1034 / DSM 16646 / JW/IW-1228P)</name>
    <dbReference type="NCBI Taxonomy" id="555079"/>
    <lineage>
        <taxon>Bacteria</taxon>
        <taxon>Bacillati</taxon>
        <taxon>Bacillota</taxon>
        <taxon>Clostridia</taxon>
        <taxon>Thermosediminibacterales</taxon>
        <taxon>Thermosediminibacteraceae</taxon>
        <taxon>Thermosediminibacter</taxon>
    </lineage>
</organism>
<dbReference type="OrthoDB" id="9810191at2"/>
<feature type="short sequence motif" description="'KMSKS' region" evidence="15">
    <location>
        <begin position="298"/>
        <end position="302"/>
    </location>
</feature>
<feature type="short sequence motif" description="'HIGH' region" evidence="15">
    <location>
        <begin position="13"/>
        <end position="23"/>
    </location>
</feature>
<dbReference type="PROSITE" id="PS50886">
    <property type="entry name" value="TRBD"/>
    <property type="match status" value="1"/>
</dbReference>
<dbReference type="AlphaFoldDB" id="D9RZC7"/>
<dbReference type="PANTHER" id="PTHR43326:SF1">
    <property type="entry name" value="METHIONINE--TRNA LIGASE, MITOCHONDRIAL"/>
    <property type="match status" value="1"/>
</dbReference>
<feature type="domain" description="TRNA-binding" evidence="16">
    <location>
        <begin position="544"/>
        <end position="644"/>
    </location>
</feature>
<dbReference type="HOGENOM" id="CLU_009710_9_4_9"/>
<dbReference type="SUPFAM" id="SSF47323">
    <property type="entry name" value="Anticodon-binding domain of a subclass of class I aminoacyl-tRNA synthetases"/>
    <property type="match status" value="1"/>
</dbReference>
<keyword evidence="9 15" id="KW-0862">Zinc</keyword>
<dbReference type="Pfam" id="PF01588">
    <property type="entry name" value="tRNA_bind"/>
    <property type="match status" value="1"/>
</dbReference>
<dbReference type="PRINTS" id="PR01041">
    <property type="entry name" value="TRNASYNTHMET"/>
</dbReference>
<dbReference type="InterPro" id="IPR014758">
    <property type="entry name" value="Met-tRNA_synth"/>
</dbReference>
<name>D9RZC7_THEOJ</name>
<evidence type="ECO:0000256" key="15">
    <source>
        <dbReference type="HAMAP-Rule" id="MF_01228"/>
    </source>
</evidence>
<dbReference type="GO" id="GO:0000049">
    <property type="term" value="F:tRNA binding"/>
    <property type="evidence" value="ECO:0007669"/>
    <property type="project" value="UniProtKB-UniRule"/>
</dbReference>
<comment type="function">
    <text evidence="1 15">Is required not only for elongation of protein synthesis but also for the initiation of all mRNA translation through initiator tRNA(fMet) aminoacylation.</text>
</comment>
<keyword evidence="10 15" id="KW-0067">ATP-binding</keyword>
<dbReference type="InterPro" id="IPR014729">
    <property type="entry name" value="Rossmann-like_a/b/a_fold"/>
</dbReference>
<keyword evidence="12 15" id="KW-0648">Protein biosynthesis</keyword>
<feature type="binding site" evidence="15">
    <location>
        <position position="131"/>
    </location>
    <ligand>
        <name>Zn(2+)</name>
        <dbReference type="ChEBI" id="CHEBI:29105"/>
    </ligand>
</feature>
<dbReference type="RefSeq" id="WP_013274877.1">
    <property type="nucleotide sequence ID" value="NC_014377.1"/>
</dbReference>
<dbReference type="EMBL" id="CP002131">
    <property type="protein sequence ID" value="ADL06825.1"/>
    <property type="molecule type" value="Genomic_DNA"/>
</dbReference>
<evidence type="ECO:0000256" key="9">
    <source>
        <dbReference type="ARBA" id="ARBA00022833"/>
    </source>
</evidence>
<dbReference type="InterPro" id="IPR023457">
    <property type="entry name" value="Met-tRNA_synth_2"/>
</dbReference>
<reference evidence="17 18" key="1">
    <citation type="journal article" date="2010" name="Stand. Genomic Sci.">
        <title>Complete genome sequence of Thermosediminibacter oceani type strain (JW/IW-1228P).</title>
        <authorList>
            <person name="Pitluck S."/>
            <person name="Yasawong M."/>
            <person name="Munk C."/>
            <person name="Nolan M."/>
            <person name="Lapidus A."/>
            <person name="Lucas S."/>
            <person name="Glavina Del Rio T."/>
            <person name="Tice H."/>
            <person name="Cheng J.F."/>
            <person name="Bruce D."/>
            <person name="Detter C."/>
            <person name="Tapia R."/>
            <person name="Han C."/>
            <person name="Goodwin L."/>
            <person name="Liolios K."/>
            <person name="Ivanova N."/>
            <person name="Mavromatis K."/>
            <person name="Mikhailova N."/>
            <person name="Pati A."/>
            <person name="Chen A."/>
            <person name="Palaniappan K."/>
            <person name="Land M."/>
            <person name="Hauser L."/>
            <person name="Chang Y.J."/>
            <person name="Jeffries C.D."/>
            <person name="Rohde M."/>
            <person name="Spring S."/>
            <person name="Sikorski J."/>
            <person name="Goker M."/>
            <person name="Woyke T."/>
            <person name="Bristow J."/>
            <person name="Eisen J.A."/>
            <person name="Markowitz V."/>
            <person name="Hugenholtz P."/>
            <person name="Kyrpides N.C."/>
            <person name="Klenk H.P."/>
        </authorList>
    </citation>
    <scope>NUCLEOTIDE SEQUENCE [LARGE SCALE GENOMIC DNA]</scope>
    <source>
        <strain evidence="18">ATCC BAA-1034 / DSM 16646 / JW/IW-1228P</strain>
    </source>
</reference>
<protein>
    <recommendedName>
        <fullName evidence="15">Methionine--tRNA ligase</fullName>
        <ecNumber evidence="15">6.1.1.10</ecNumber>
    </recommendedName>
    <alternativeName>
        <fullName evidence="15">Methionyl-tRNA synthetase</fullName>
        <shortName evidence="15">MetRS</shortName>
    </alternativeName>
</protein>